<dbReference type="CDD" id="cd02440">
    <property type="entry name" value="AdoMet_MTases"/>
    <property type="match status" value="1"/>
</dbReference>
<dbReference type="SUPFAM" id="SSF53335">
    <property type="entry name" value="S-adenosyl-L-methionine-dependent methyltransferases"/>
    <property type="match status" value="1"/>
</dbReference>
<dbReference type="STRING" id="1588748.HMPREF3182_01015"/>
<proteinExistence type="predicted"/>
<evidence type="ECO:0008006" key="3">
    <source>
        <dbReference type="Google" id="ProtNLM"/>
    </source>
</evidence>
<reference evidence="2" key="1">
    <citation type="submission" date="2016-01" db="EMBL/GenBank/DDBJ databases">
        <authorList>
            <person name="Mitreva M."/>
            <person name="Pepin K.H."/>
            <person name="Mihindukulasuriya K.A."/>
            <person name="Fulton R."/>
            <person name="Fronick C."/>
            <person name="O'Laughlin M."/>
            <person name="Miner T."/>
            <person name="Herter B."/>
            <person name="Rosa B.A."/>
            <person name="Cordes M."/>
            <person name="Tomlinson C."/>
            <person name="Wollam A."/>
            <person name="Palsikar V.B."/>
            <person name="Mardis E.R."/>
            <person name="Wilson R.K."/>
        </authorList>
    </citation>
    <scope>NUCLEOTIDE SEQUENCE [LARGE SCALE GENOMIC DNA]</scope>
    <source>
        <strain evidence="2">KA00182</strain>
    </source>
</reference>
<evidence type="ECO:0000313" key="1">
    <source>
        <dbReference type="EMBL" id="KXB90595.1"/>
    </source>
</evidence>
<dbReference type="InterPro" id="IPR029063">
    <property type="entry name" value="SAM-dependent_MTases_sf"/>
</dbReference>
<dbReference type="Proteomes" id="UP000070160">
    <property type="component" value="Unassembled WGS sequence"/>
</dbReference>
<accession>A0A134CEF5</accession>
<keyword evidence="2" id="KW-1185">Reference proteome</keyword>
<dbReference type="AlphaFoldDB" id="A0A134CEF5"/>
<comment type="caution">
    <text evidence="1">The sequence shown here is derived from an EMBL/GenBank/DDBJ whole genome shotgun (WGS) entry which is preliminary data.</text>
</comment>
<dbReference type="PANTHER" id="PTHR36112:SF1">
    <property type="entry name" value="RIBOSOMAL RNA SMALL SUBUNIT METHYLTRANSFERASE J"/>
    <property type="match status" value="1"/>
</dbReference>
<evidence type="ECO:0000313" key="2">
    <source>
        <dbReference type="Proteomes" id="UP000070160"/>
    </source>
</evidence>
<organism evidence="1 2">
    <name type="scientific">Megasphaera hutchinsoni</name>
    <dbReference type="NCBI Taxonomy" id="1588748"/>
    <lineage>
        <taxon>Bacteria</taxon>
        <taxon>Bacillati</taxon>
        <taxon>Bacillota</taxon>
        <taxon>Negativicutes</taxon>
        <taxon>Veillonellales</taxon>
        <taxon>Veillonellaceae</taxon>
        <taxon>Megasphaera</taxon>
    </lineage>
</organism>
<dbReference type="RefSeq" id="WP_007393011.1">
    <property type="nucleotide sequence ID" value="NZ_KQ960952.1"/>
</dbReference>
<dbReference type="GO" id="GO:0008990">
    <property type="term" value="F:rRNA (guanine-N2-)-methyltransferase activity"/>
    <property type="evidence" value="ECO:0007669"/>
    <property type="project" value="InterPro"/>
</dbReference>
<dbReference type="EMBL" id="LSDT01000044">
    <property type="protein sequence ID" value="KXB90595.1"/>
    <property type="molecule type" value="Genomic_DNA"/>
</dbReference>
<dbReference type="Pfam" id="PF04445">
    <property type="entry name" value="SAM_MT"/>
    <property type="match status" value="1"/>
</dbReference>
<name>A0A134CEF5_9FIRM</name>
<gene>
    <name evidence="1" type="ORF">HMPREF3182_01015</name>
</gene>
<dbReference type="PANTHER" id="PTHR36112">
    <property type="entry name" value="RIBOSOMAL RNA SMALL SUBUNIT METHYLTRANSFERASE J"/>
    <property type="match status" value="1"/>
</dbReference>
<dbReference type="Gene3D" id="3.40.50.150">
    <property type="entry name" value="Vaccinia Virus protein VP39"/>
    <property type="match status" value="1"/>
</dbReference>
<dbReference type="InterPro" id="IPR007536">
    <property type="entry name" value="16SrRNA_methylTrfase_J"/>
</dbReference>
<sequence>MKLIVTTSMKASGTVCIAAKQWTHHIGGIFVERWGKSLERLTELSGGIFIVYTAKGPQLYTPQGKHGFSLQLAELRIKKLRRGERDYLLEAFDMRQAGHILDCTCGLGADAITASFGLPSGTRVTALENSPYLGVITAWGFQHYRHEKEDVTAALRRIRFIAMDYQIWLRRTSEYYDVIYFDPMFAHPVLLSSNFKPLRNVVTLEPITKEIIDLALTKASRVVIKTQSTKWIQSWFPWMENIGGKYSHIQYAVLKGGSQAWTK</sequence>
<protein>
    <recommendedName>
        <fullName evidence="3">SAM-dependent methyltransferase</fullName>
    </recommendedName>
</protein>